<evidence type="ECO:0000256" key="7">
    <source>
        <dbReference type="ARBA" id="ARBA00022723"/>
    </source>
</evidence>
<feature type="binding site" evidence="18">
    <location>
        <begin position="77"/>
        <end position="78"/>
    </location>
    <ligand>
        <name>UDP-N-acetyl-alpha-D-glucosamine</name>
        <dbReference type="ChEBI" id="CHEBI:57705"/>
    </ligand>
</feature>
<dbReference type="AlphaFoldDB" id="A0A9D1PU48"/>
<comment type="catalytic activity">
    <reaction evidence="16 18">
        <text>N-acetyl-alpha-D-glucosamine 1-phosphate + UTP + H(+) = UDP-N-acetyl-alpha-D-glucosamine + diphosphate</text>
        <dbReference type="Rhea" id="RHEA:13509"/>
        <dbReference type="ChEBI" id="CHEBI:15378"/>
        <dbReference type="ChEBI" id="CHEBI:33019"/>
        <dbReference type="ChEBI" id="CHEBI:46398"/>
        <dbReference type="ChEBI" id="CHEBI:57705"/>
        <dbReference type="ChEBI" id="CHEBI:57776"/>
        <dbReference type="EC" id="2.7.7.23"/>
    </reaction>
</comment>
<dbReference type="InterPro" id="IPR038009">
    <property type="entry name" value="GlmU_C_LbH"/>
</dbReference>
<comment type="pathway">
    <text evidence="18">Nucleotide-sugar biosynthesis; UDP-N-acetyl-alpha-D-glucosamine biosynthesis; UDP-N-acetyl-alpha-D-glucosamine from N-acetyl-alpha-D-glucosamine 1-phosphate: step 1/1.</text>
</comment>
<dbReference type="GO" id="GO:0019134">
    <property type="term" value="F:glucosamine-1-phosphate N-acetyltransferase activity"/>
    <property type="evidence" value="ECO:0007669"/>
    <property type="project" value="UniProtKB-UniRule"/>
</dbReference>
<feature type="domain" description="MobA-like NTP transferase" evidence="19">
    <location>
        <begin position="6"/>
        <end position="126"/>
    </location>
</feature>
<feature type="binding site" evidence="18">
    <location>
        <position position="423"/>
    </location>
    <ligand>
        <name>acetyl-CoA</name>
        <dbReference type="ChEBI" id="CHEBI:57288"/>
    </ligand>
</feature>
<feature type="binding site" evidence="18">
    <location>
        <position position="169"/>
    </location>
    <ligand>
        <name>UDP-N-acetyl-alpha-D-glucosamine</name>
        <dbReference type="ChEBI" id="CHEBI:57705"/>
    </ligand>
</feature>
<dbReference type="GO" id="GO:0003977">
    <property type="term" value="F:UDP-N-acetylglucosamine diphosphorylase activity"/>
    <property type="evidence" value="ECO:0007669"/>
    <property type="project" value="UniProtKB-UniRule"/>
</dbReference>
<evidence type="ECO:0000256" key="16">
    <source>
        <dbReference type="ARBA" id="ARBA00048493"/>
    </source>
</evidence>
<evidence type="ECO:0000256" key="14">
    <source>
        <dbReference type="ARBA" id="ARBA00023316"/>
    </source>
</evidence>
<feature type="binding site" evidence="18">
    <location>
        <position position="440"/>
    </location>
    <ligand>
        <name>acetyl-CoA</name>
        <dbReference type="ChEBI" id="CHEBI:57288"/>
    </ligand>
</feature>
<name>A0A9D1PU48_9BACT</name>
<dbReference type="GO" id="GO:0009252">
    <property type="term" value="P:peptidoglycan biosynthetic process"/>
    <property type="evidence" value="ECO:0007669"/>
    <property type="project" value="UniProtKB-UniRule"/>
</dbReference>
<dbReference type="Pfam" id="PF12804">
    <property type="entry name" value="NTP_transf_3"/>
    <property type="match status" value="1"/>
</dbReference>
<comment type="caution">
    <text evidence="18">Lacks conserved residue(s) required for the propagation of feature annotation.</text>
</comment>
<feature type="binding site" evidence="18">
    <location>
        <position position="377"/>
    </location>
    <ligand>
        <name>UDP-N-acetyl-alpha-D-glucosamine</name>
        <dbReference type="ChEBI" id="CHEBI:57705"/>
    </ligand>
</feature>
<dbReference type="GO" id="GO:0071555">
    <property type="term" value="P:cell wall organization"/>
    <property type="evidence" value="ECO:0007669"/>
    <property type="project" value="UniProtKB-KW"/>
</dbReference>
<keyword evidence="6 18" id="KW-0548">Nucleotidyltransferase</keyword>
<feature type="binding site" evidence="18">
    <location>
        <position position="72"/>
    </location>
    <ligand>
        <name>UDP-N-acetyl-alpha-D-glucosamine</name>
        <dbReference type="ChEBI" id="CHEBI:57705"/>
    </ligand>
</feature>
<dbReference type="EC" id="2.7.7.23" evidence="18"/>
<comment type="similarity">
    <text evidence="2 18">In the C-terminal section; belongs to the transferase hexapeptide repeat family.</text>
</comment>
<dbReference type="EMBL" id="DXHV01000003">
    <property type="protein sequence ID" value="HIV99588.1"/>
    <property type="molecule type" value="Genomic_DNA"/>
</dbReference>
<keyword evidence="12 18" id="KW-0511">Multifunctional enzyme</keyword>
<comment type="cofactor">
    <cofactor evidence="18">
        <name>Mg(2+)</name>
        <dbReference type="ChEBI" id="CHEBI:18420"/>
    </cofactor>
    <text evidence="18">Binds 1 Mg(2+) ion per subunit.</text>
</comment>
<feature type="binding site" evidence="18">
    <location>
        <position position="152"/>
    </location>
    <ligand>
        <name>UDP-N-acetyl-alpha-D-glucosamine</name>
        <dbReference type="ChEBI" id="CHEBI:57705"/>
    </ligand>
</feature>
<keyword evidence="5 18" id="KW-0808">Transferase</keyword>
<evidence type="ECO:0000256" key="12">
    <source>
        <dbReference type="ARBA" id="ARBA00023268"/>
    </source>
</evidence>
<comment type="subunit">
    <text evidence="18">Homotrimer.</text>
</comment>
<feature type="region of interest" description="Linker" evidence="18">
    <location>
        <begin position="230"/>
        <end position="250"/>
    </location>
</feature>
<feature type="binding site" evidence="18">
    <location>
        <begin position="9"/>
        <end position="12"/>
    </location>
    <ligand>
        <name>UDP-N-acetyl-alpha-D-glucosamine</name>
        <dbReference type="ChEBI" id="CHEBI:57705"/>
    </ligand>
</feature>
<feature type="binding site" evidence="18">
    <location>
        <position position="405"/>
    </location>
    <ligand>
        <name>acetyl-CoA</name>
        <dbReference type="ChEBI" id="CHEBI:57288"/>
    </ligand>
</feature>
<feature type="active site" description="Proton acceptor" evidence="18">
    <location>
        <position position="363"/>
    </location>
</feature>
<feature type="binding site" evidence="18">
    <location>
        <position position="103"/>
    </location>
    <ligand>
        <name>Mg(2+)</name>
        <dbReference type="ChEBI" id="CHEBI:18420"/>
    </ligand>
</feature>
<dbReference type="CDD" id="cd03353">
    <property type="entry name" value="LbH_GlmU_C"/>
    <property type="match status" value="1"/>
</dbReference>
<evidence type="ECO:0000256" key="2">
    <source>
        <dbReference type="ARBA" id="ARBA00007707"/>
    </source>
</evidence>
<keyword evidence="4 18" id="KW-0963">Cytoplasm</keyword>
<evidence type="ECO:0000259" key="19">
    <source>
        <dbReference type="Pfam" id="PF12804"/>
    </source>
</evidence>
<dbReference type="SUPFAM" id="SSF51161">
    <property type="entry name" value="Trimeric LpxA-like enzymes"/>
    <property type="match status" value="1"/>
</dbReference>
<feature type="binding site" evidence="18">
    <location>
        <position position="351"/>
    </location>
    <ligand>
        <name>UDP-N-acetyl-alpha-D-glucosamine</name>
        <dbReference type="ChEBI" id="CHEBI:57705"/>
    </ligand>
</feature>
<dbReference type="InterPro" id="IPR005882">
    <property type="entry name" value="Bifunctional_GlmU"/>
</dbReference>
<feature type="region of interest" description="N-acetyltransferase" evidence="18">
    <location>
        <begin position="251"/>
        <end position="458"/>
    </location>
</feature>
<feature type="binding site" evidence="18">
    <location>
        <position position="227"/>
    </location>
    <ligand>
        <name>Mg(2+)</name>
        <dbReference type="ChEBI" id="CHEBI:18420"/>
    </ligand>
</feature>
<comment type="pathway">
    <text evidence="18">Nucleotide-sugar biosynthesis; UDP-N-acetyl-alpha-D-glucosamine biosynthesis; N-acetyl-alpha-D-glucosamine 1-phosphate from alpha-D-glucosamine 6-phosphate (route II): step 2/2.</text>
</comment>
<dbReference type="NCBIfam" id="NF010936">
    <property type="entry name" value="PRK14356.1"/>
    <property type="match status" value="1"/>
</dbReference>
<dbReference type="GO" id="GO:0000902">
    <property type="term" value="P:cell morphogenesis"/>
    <property type="evidence" value="ECO:0007669"/>
    <property type="project" value="UniProtKB-UniRule"/>
</dbReference>
<reference evidence="20" key="2">
    <citation type="submission" date="2021-04" db="EMBL/GenBank/DDBJ databases">
        <authorList>
            <person name="Gilroy R."/>
        </authorList>
    </citation>
    <scope>NUCLEOTIDE SEQUENCE</scope>
    <source>
        <strain evidence="20">ChiHecec2B26-446</strain>
    </source>
</reference>
<feature type="binding site" evidence="18">
    <location>
        <position position="366"/>
    </location>
    <ligand>
        <name>UDP-N-acetyl-alpha-D-glucosamine</name>
        <dbReference type="ChEBI" id="CHEBI:57705"/>
    </ligand>
</feature>
<comment type="pathway">
    <text evidence="18">Bacterial outer membrane biogenesis; LPS lipid A biosynthesis.</text>
</comment>
<feature type="region of interest" description="Pyrophosphorylase" evidence="18">
    <location>
        <begin position="1"/>
        <end position="229"/>
    </location>
</feature>
<evidence type="ECO:0000313" key="20">
    <source>
        <dbReference type="EMBL" id="HIV99588.1"/>
    </source>
</evidence>
<evidence type="ECO:0000256" key="11">
    <source>
        <dbReference type="ARBA" id="ARBA00022984"/>
    </source>
</evidence>
<keyword evidence="8 18" id="KW-0677">Repeat</keyword>
<dbReference type="NCBIfam" id="TIGR01173">
    <property type="entry name" value="glmU"/>
    <property type="match status" value="1"/>
</dbReference>
<feature type="binding site" evidence="18">
    <location>
        <begin position="386"/>
        <end position="387"/>
    </location>
    <ligand>
        <name>acetyl-CoA</name>
        <dbReference type="ChEBI" id="CHEBI:57288"/>
    </ligand>
</feature>
<dbReference type="Pfam" id="PF00132">
    <property type="entry name" value="Hexapep"/>
    <property type="match status" value="1"/>
</dbReference>
<keyword evidence="10 18" id="KW-0133">Cell shape</keyword>
<dbReference type="Gene3D" id="2.160.10.10">
    <property type="entry name" value="Hexapeptide repeat proteins"/>
    <property type="match status" value="1"/>
</dbReference>
<dbReference type="PANTHER" id="PTHR43584">
    <property type="entry name" value="NUCLEOTIDYL TRANSFERASE"/>
    <property type="match status" value="1"/>
</dbReference>
<feature type="binding site" evidence="18">
    <location>
        <position position="23"/>
    </location>
    <ligand>
        <name>UDP-N-acetyl-alpha-D-glucosamine</name>
        <dbReference type="ChEBI" id="CHEBI:57705"/>
    </ligand>
</feature>
<dbReference type="InterPro" id="IPR050065">
    <property type="entry name" value="GlmU-like"/>
</dbReference>
<evidence type="ECO:0000256" key="1">
    <source>
        <dbReference type="ARBA" id="ARBA00004496"/>
    </source>
</evidence>
<dbReference type="EC" id="2.3.1.157" evidence="18"/>
<gene>
    <name evidence="18 20" type="primary">glmU</name>
    <name evidence="20" type="ORF">H9894_00085</name>
</gene>
<keyword evidence="13 18" id="KW-0012">Acyltransferase</keyword>
<evidence type="ECO:0000256" key="3">
    <source>
        <dbReference type="ARBA" id="ARBA00007947"/>
    </source>
</evidence>
<accession>A0A9D1PU48</accession>
<dbReference type="GO" id="GO:0000287">
    <property type="term" value="F:magnesium ion binding"/>
    <property type="evidence" value="ECO:0007669"/>
    <property type="project" value="UniProtKB-UniRule"/>
</dbReference>
<evidence type="ECO:0000313" key="21">
    <source>
        <dbReference type="Proteomes" id="UP000886752"/>
    </source>
</evidence>
<comment type="function">
    <text evidence="17 18">Catalyzes the last two sequential reactions in the de novo biosynthetic pathway for UDP-N-acetylglucosamine (UDP-GlcNAc). The C-terminal domain catalyzes the transfer of acetyl group from acetyl coenzyme A to glucosamine-1-phosphate (GlcN-1-P) to produce N-acetylglucosamine-1-phosphate (GlcNAc-1-P), which is converted into UDP-GlcNAc by the transfer of uridine 5-monophosphate (from uridine 5-triphosphate), a reaction catalyzed by the N-terminal domain.</text>
</comment>
<dbReference type="InterPro" id="IPR011004">
    <property type="entry name" value="Trimer_LpxA-like_sf"/>
</dbReference>
<evidence type="ECO:0000256" key="15">
    <source>
        <dbReference type="ARBA" id="ARBA00048247"/>
    </source>
</evidence>
<dbReference type="GO" id="GO:0016020">
    <property type="term" value="C:membrane"/>
    <property type="evidence" value="ECO:0007669"/>
    <property type="project" value="GOC"/>
</dbReference>
<organism evidence="20 21">
    <name type="scientific">Candidatus Desulfovibrio intestinipullorum</name>
    <dbReference type="NCBI Taxonomy" id="2838536"/>
    <lineage>
        <taxon>Bacteria</taxon>
        <taxon>Pseudomonadati</taxon>
        <taxon>Thermodesulfobacteriota</taxon>
        <taxon>Desulfovibrionia</taxon>
        <taxon>Desulfovibrionales</taxon>
        <taxon>Desulfovibrionaceae</taxon>
        <taxon>Desulfovibrio</taxon>
    </lineage>
</organism>
<evidence type="ECO:0000256" key="6">
    <source>
        <dbReference type="ARBA" id="ARBA00022695"/>
    </source>
</evidence>
<evidence type="ECO:0000256" key="8">
    <source>
        <dbReference type="ARBA" id="ARBA00022737"/>
    </source>
</evidence>
<feature type="binding site" evidence="18">
    <location>
        <position position="333"/>
    </location>
    <ligand>
        <name>UDP-N-acetyl-alpha-D-glucosamine</name>
        <dbReference type="ChEBI" id="CHEBI:57705"/>
    </ligand>
</feature>
<dbReference type="CDD" id="cd02540">
    <property type="entry name" value="GT2_GlmU_N_bac"/>
    <property type="match status" value="1"/>
</dbReference>
<evidence type="ECO:0000256" key="4">
    <source>
        <dbReference type="ARBA" id="ARBA00022490"/>
    </source>
</evidence>
<reference evidence="20" key="1">
    <citation type="journal article" date="2021" name="PeerJ">
        <title>Extensive microbial diversity within the chicken gut microbiome revealed by metagenomics and culture.</title>
        <authorList>
            <person name="Gilroy R."/>
            <person name="Ravi A."/>
            <person name="Getino M."/>
            <person name="Pursley I."/>
            <person name="Horton D.L."/>
            <person name="Alikhan N.F."/>
            <person name="Baker D."/>
            <person name="Gharbi K."/>
            <person name="Hall N."/>
            <person name="Watson M."/>
            <person name="Adriaenssens E.M."/>
            <person name="Foster-Nyarko E."/>
            <person name="Jarju S."/>
            <person name="Secka A."/>
            <person name="Antonio M."/>
            <person name="Oren A."/>
            <person name="Chaudhuri R.R."/>
            <person name="La Ragione R."/>
            <person name="Hildebrand F."/>
            <person name="Pallen M.J."/>
        </authorList>
    </citation>
    <scope>NUCLEOTIDE SEQUENCE</scope>
    <source>
        <strain evidence="20">ChiHecec2B26-446</strain>
    </source>
</reference>
<dbReference type="Gene3D" id="3.90.550.10">
    <property type="entry name" value="Spore Coat Polysaccharide Biosynthesis Protein SpsA, Chain A"/>
    <property type="match status" value="1"/>
</dbReference>
<dbReference type="GO" id="GO:0008360">
    <property type="term" value="P:regulation of cell shape"/>
    <property type="evidence" value="ECO:0007669"/>
    <property type="project" value="UniProtKB-KW"/>
</dbReference>
<feature type="binding site" evidence="18">
    <location>
        <position position="138"/>
    </location>
    <ligand>
        <name>UDP-N-acetyl-alpha-D-glucosamine</name>
        <dbReference type="ChEBI" id="CHEBI:57705"/>
    </ligand>
</feature>
<comment type="similarity">
    <text evidence="3 18">In the N-terminal section; belongs to the N-acetylglucosamine-1-phosphate uridyltransferase family.</text>
</comment>
<feature type="binding site" evidence="18">
    <location>
        <position position="227"/>
    </location>
    <ligand>
        <name>UDP-N-acetyl-alpha-D-glucosamine</name>
        <dbReference type="ChEBI" id="CHEBI:57705"/>
    </ligand>
</feature>
<dbReference type="GO" id="GO:0006048">
    <property type="term" value="P:UDP-N-acetylglucosamine biosynthetic process"/>
    <property type="evidence" value="ECO:0007669"/>
    <property type="project" value="InterPro"/>
</dbReference>
<comment type="caution">
    <text evidence="20">The sequence shown here is derived from an EMBL/GenBank/DDBJ whole genome shotgun (WGS) entry which is preliminary data.</text>
</comment>
<keyword evidence="14 18" id="KW-0961">Cell wall biogenesis/degradation</keyword>
<proteinExistence type="inferred from homology"/>
<evidence type="ECO:0000256" key="9">
    <source>
        <dbReference type="ARBA" id="ARBA00022842"/>
    </source>
</evidence>
<evidence type="ECO:0000256" key="17">
    <source>
        <dbReference type="ARBA" id="ARBA00049628"/>
    </source>
</evidence>
<keyword evidence="9 18" id="KW-0460">Magnesium</keyword>
<dbReference type="Proteomes" id="UP000886752">
    <property type="component" value="Unassembled WGS sequence"/>
</dbReference>
<evidence type="ECO:0000256" key="10">
    <source>
        <dbReference type="ARBA" id="ARBA00022960"/>
    </source>
</evidence>
<dbReference type="PANTHER" id="PTHR43584:SF3">
    <property type="entry name" value="BIFUNCTIONAL PROTEIN GLMU"/>
    <property type="match status" value="1"/>
</dbReference>
<dbReference type="InterPro" id="IPR025877">
    <property type="entry name" value="MobA-like_NTP_Trfase"/>
</dbReference>
<evidence type="ECO:0000256" key="13">
    <source>
        <dbReference type="ARBA" id="ARBA00023315"/>
    </source>
</evidence>
<dbReference type="SUPFAM" id="SSF53448">
    <property type="entry name" value="Nucleotide-diphospho-sugar transferases"/>
    <property type="match status" value="1"/>
</dbReference>
<dbReference type="InterPro" id="IPR001451">
    <property type="entry name" value="Hexapep"/>
</dbReference>
<sequence length="458" mass="48425">MGIHAACVLAAGKGTRMHSSRPKVLQTLLGEPMVRYVLAALEPHFADNIWLVVGHGAEEVQKAVPGSRFVLQSEQLGTGHALACALPVLKEAGVERLLVINGDVPLVTADILSRFLEQMGDSELAFATINLDDPGAYGRIVRKDGHLVGIVEAKDYDMSVWGPPSGEVNAGLYSLDLGLAEKLLPRLNNANKSGEYYITDLIGLALEEGHRVAGIICGTTTALLGVNSPLELDEAETILQKDINRRLLASGVILHAAASVRISPFAQIEPGADITGPCEITGKSCIRADACIMTNCVVRDSVVEGGAEIRPFSHLEGALVHSGALVGPYARLRPGAELGVNSHVGNFVELKKTKLGEGAKANHLTYLGDATIGRGTNIGAGTITCNYDGKHKYQTVIGEHAFIGSNTAMVAPVRVGDNTLIGAGSTITRDVPDGELAIARSRQKNLGVRRNLQPEEKA</sequence>
<dbReference type="HAMAP" id="MF_01631">
    <property type="entry name" value="GlmU"/>
    <property type="match status" value="1"/>
</dbReference>
<comment type="subcellular location">
    <subcellularLocation>
        <location evidence="1 18">Cytoplasm</location>
    </subcellularLocation>
</comment>
<dbReference type="GO" id="GO:0005737">
    <property type="term" value="C:cytoplasm"/>
    <property type="evidence" value="ECO:0007669"/>
    <property type="project" value="UniProtKB-SubCell"/>
</dbReference>
<dbReference type="GO" id="GO:0009245">
    <property type="term" value="P:lipid A biosynthetic process"/>
    <property type="evidence" value="ECO:0007669"/>
    <property type="project" value="UniProtKB-UniRule"/>
</dbReference>
<keyword evidence="11 18" id="KW-0573">Peptidoglycan synthesis</keyword>
<protein>
    <recommendedName>
        <fullName evidence="18">Bifunctional protein GlmU</fullName>
    </recommendedName>
    <domain>
        <recommendedName>
            <fullName evidence="18">UDP-N-acetylglucosamine pyrophosphorylase</fullName>
            <ecNumber evidence="18">2.7.7.23</ecNumber>
        </recommendedName>
        <alternativeName>
            <fullName evidence="18">N-acetylglucosamine-1-phosphate uridyltransferase</fullName>
        </alternativeName>
    </domain>
    <domain>
        <recommendedName>
            <fullName evidence="18">Glucosamine-1-phosphate N-acetyltransferase</fullName>
            <ecNumber evidence="18">2.3.1.157</ecNumber>
        </recommendedName>
    </domain>
</protein>
<feature type="binding site" evidence="18">
    <location>
        <position position="380"/>
    </location>
    <ligand>
        <name>acetyl-CoA</name>
        <dbReference type="ChEBI" id="CHEBI:57288"/>
    </ligand>
</feature>
<keyword evidence="7 18" id="KW-0479">Metal-binding</keyword>
<comment type="catalytic activity">
    <reaction evidence="15 18">
        <text>alpha-D-glucosamine 1-phosphate + acetyl-CoA = N-acetyl-alpha-D-glucosamine 1-phosphate + CoA + H(+)</text>
        <dbReference type="Rhea" id="RHEA:13725"/>
        <dbReference type="ChEBI" id="CHEBI:15378"/>
        <dbReference type="ChEBI" id="CHEBI:57287"/>
        <dbReference type="ChEBI" id="CHEBI:57288"/>
        <dbReference type="ChEBI" id="CHEBI:57776"/>
        <dbReference type="ChEBI" id="CHEBI:58516"/>
        <dbReference type="EC" id="2.3.1.157"/>
    </reaction>
</comment>
<evidence type="ECO:0000256" key="5">
    <source>
        <dbReference type="ARBA" id="ARBA00022679"/>
    </source>
</evidence>
<evidence type="ECO:0000256" key="18">
    <source>
        <dbReference type="HAMAP-Rule" id="MF_01631"/>
    </source>
</evidence>
<dbReference type="InterPro" id="IPR029044">
    <property type="entry name" value="Nucleotide-diphossugar_trans"/>
</dbReference>